<proteinExistence type="predicted"/>
<feature type="region of interest" description="Disordered" evidence="1">
    <location>
        <begin position="19"/>
        <end position="83"/>
    </location>
</feature>
<dbReference type="OrthoDB" id="4446106at2"/>
<dbReference type="Gene3D" id="2.130.10.10">
    <property type="entry name" value="YVTN repeat-like/Quinoprotein amine dehydrogenase"/>
    <property type="match status" value="2"/>
</dbReference>
<dbReference type="KEGG" id="mauu:NCTC10437_03770"/>
<dbReference type="SUPFAM" id="SSF50974">
    <property type="entry name" value="Nitrous oxide reductase, N-terminal domain"/>
    <property type="match status" value="1"/>
</dbReference>
<dbReference type="InterPro" id="IPR015943">
    <property type="entry name" value="WD40/YVTN_repeat-like_dom_sf"/>
</dbReference>
<reference evidence="3 4" key="1">
    <citation type="submission" date="2018-12" db="EMBL/GenBank/DDBJ databases">
        <authorList>
            <consortium name="Pathogen Informatics"/>
        </authorList>
    </citation>
    <scope>NUCLEOTIDE SEQUENCE [LARGE SCALE GENOMIC DNA]</scope>
    <source>
        <strain evidence="3 4">NCTC10437</strain>
    </source>
</reference>
<feature type="chain" id="PRO_5039230432" evidence="2">
    <location>
        <begin position="22"/>
        <end position="360"/>
    </location>
</feature>
<evidence type="ECO:0000256" key="1">
    <source>
        <dbReference type="SAM" id="MobiDB-lite"/>
    </source>
</evidence>
<dbReference type="InterPro" id="IPR051200">
    <property type="entry name" value="Host-pathogen_enzymatic-act"/>
</dbReference>
<keyword evidence="2" id="KW-0732">Signal</keyword>
<evidence type="ECO:0000313" key="3">
    <source>
        <dbReference type="EMBL" id="VEG56773.1"/>
    </source>
</evidence>
<protein>
    <submittedName>
        <fullName evidence="3">Putative lipoprotein LppL</fullName>
    </submittedName>
</protein>
<keyword evidence="4" id="KW-1185">Reference proteome</keyword>
<evidence type="ECO:0000313" key="4">
    <source>
        <dbReference type="Proteomes" id="UP000279306"/>
    </source>
</evidence>
<organism evidence="3 4">
    <name type="scientific">Mycolicibacterium aurum</name>
    <name type="common">Mycobacterium aurum</name>
    <dbReference type="NCBI Taxonomy" id="1791"/>
    <lineage>
        <taxon>Bacteria</taxon>
        <taxon>Bacillati</taxon>
        <taxon>Actinomycetota</taxon>
        <taxon>Actinomycetes</taxon>
        <taxon>Mycobacteriales</taxon>
        <taxon>Mycobacteriaceae</taxon>
        <taxon>Mycolicibacterium</taxon>
    </lineage>
</organism>
<gene>
    <name evidence="3" type="ORF">NCTC10437_03770</name>
</gene>
<dbReference type="Proteomes" id="UP000279306">
    <property type="component" value="Chromosome"/>
</dbReference>
<dbReference type="RefSeq" id="WP_048632091.1">
    <property type="nucleotide sequence ID" value="NZ_CVQQ01000005.1"/>
</dbReference>
<feature type="signal peptide" evidence="2">
    <location>
        <begin position="1"/>
        <end position="21"/>
    </location>
</feature>
<keyword evidence="3" id="KW-0449">Lipoprotein</keyword>
<dbReference type="PANTHER" id="PTHR47197">
    <property type="entry name" value="PROTEIN NIRF"/>
    <property type="match status" value="1"/>
</dbReference>
<dbReference type="STRING" id="1791.GCA_001049355_02196"/>
<name>A0A3S4VR10_MYCAU</name>
<dbReference type="EMBL" id="LR134356">
    <property type="protein sequence ID" value="VEG56773.1"/>
    <property type="molecule type" value="Genomic_DNA"/>
</dbReference>
<feature type="compositionally biased region" description="Low complexity" evidence="1">
    <location>
        <begin position="21"/>
        <end position="39"/>
    </location>
</feature>
<dbReference type="PANTHER" id="PTHR47197:SF3">
    <property type="entry name" value="DIHYDRO-HEME D1 DEHYDROGENASE"/>
    <property type="match status" value="1"/>
</dbReference>
<dbReference type="InterPro" id="IPR011045">
    <property type="entry name" value="N2O_reductase_N"/>
</dbReference>
<evidence type="ECO:0000256" key="2">
    <source>
        <dbReference type="SAM" id="SignalP"/>
    </source>
</evidence>
<dbReference type="AlphaFoldDB" id="A0A3S4VR10"/>
<sequence>MTYRLLLAVVLLLAGCGSQDAAQAPPEPSATAAATPTTTGILPSGVPTEGTRPPADDLPPPAEPQQAPAPSGPAPGRIVPVGTAPEGVVVDPVTRTVAIAKRDPDELVLLNADTGEITGRTPLPGFVRHLQLAAPGGPVLVPVESANALVRVDLPGGRAESQVLTGTVPHDASQAPNGTVFVANELGGTVAAVRGDQIVKVFTDSVQPAGLAPVGNAMGLLDVRKNDLTIYDSESLTIVGSTPAGEGPTHLVADRHGRMIATDTRGDAVRVFDTEPRQLAEIPQAGGPYGITYDPTRDRLWVASSGTNEVVGYDMTEPMPREVQRVPTVQNPYTLGVDSTTGRLFIAGVTAGVVQIVDPG</sequence>
<accession>A0A3S4VR10</accession>
<dbReference type="PROSITE" id="PS51257">
    <property type="entry name" value="PROKAR_LIPOPROTEIN"/>
    <property type="match status" value="1"/>
</dbReference>